<dbReference type="OrthoDB" id="128750at2759"/>
<organism evidence="3 6">
    <name type="scientific">Phytophthora fragariae</name>
    <dbReference type="NCBI Taxonomy" id="53985"/>
    <lineage>
        <taxon>Eukaryota</taxon>
        <taxon>Sar</taxon>
        <taxon>Stramenopiles</taxon>
        <taxon>Oomycota</taxon>
        <taxon>Peronosporomycetes</taxon>
        <taxon>Peronosporales</taxon>
        <taxon>Peronosporaceae</taxon>
        <taxon>Phytophthora</taxon>
    </lineage>
</organism>
<evidence type="ECO:0000313" key="6">
    <source>
        <dbReference type="Proteomes" id="UP000440367"/>
    </source>
</evidence>
<gene>
    <name evidence="3" type="ORF">PF002_g6913</name>
    <name evidence="2" type="ORF">PF005_g10772</name>
    <name evidence="1" type="ORF">PF009_g12752</name>
</gene>
<accession>A0A6A4A1V7</accession>
<dbReference type="Proteomes" id="UP000433483">
    <property type="component" value="Unassembled WGS sequence"/>
</dbReference>
<dbReference type="Proteomes" id="UP000440367">
    <property type="component" value="Unassembled WGS sequence"/>
</dbReference>
<dbReference type="SUPFAM" id="SSF56672">
    <property type="entry name" value="DNA/RNA polymerases"/>
    <property type="match status" value="1"/>
</dbReference>
<evidence type="ECO:0000313" key="1">
    <source>
        <dbReference type="EMBL" id="KAE8937345.1"/>
    </source>
</evidence>
<dbReference type="AlphaFoldDB" id="A0A6A4A1V7"/>
<dbReference type="Gene3D" id="3.10.10.10">
    <property type="entry name" value="HIV Type 1 Reverse Transcriptase, subunit A, domain 1"/>
    <property type="match status" value="1"/>
</dbReference>
<evidence type="ECO:0000313" key="5">
    <source>
        <dbReference type="Proteomes" id="UP000433483"/>
    </source>
</evidence>
<dbReference type="InterPro" id="IPR043502">
    <property type="entry name" value="DNA/RNA_pol_sf"/>
</dbReference>
<dbReference type="EMBL" id="QXGF01000645">
    <property type="protein sequence ID" value="KAE8937345.1"/>
    <property type="molecule type" value="Genomic_DNA"/>
</dbReference>
<evidence type="ECO:0000313" key="4">
    <source>
        <dbReference type="Proteomes" id="UP000429523"/>
    </source>
</evidence>
<name>A0A6A4A1V7_9STRA</name>
<sequence>MQELQSKGSTLTTARVSFTLAEGNTSNKGNMIVRFSIPQFKRDSVIVHAFEDLPNLKDEMVIGRDIMTALGLVVDFGAGRIQWDGSEMTIKMADKVPQTYRARGLVGVVEECDDELFAGDATDVEPADLLPQHLEAALQHCYLKLLEEFYDLYSGRLGKIRLPDYVLPLTTDYEPSHANPYSVERSQVDAARRKMKRLLDLDVVEQINGSEAAAPTFFLFKPSGALRLVDFRRLDRFYVARRTKCQRAEKCCYASTKPSA</sequence>
<dbReference type="EMBL" id="QXGB01000520">
    <property type="protein sequence ID" value="KAE9212031.1"/>
    <property type="molecule type" value="Genomic_DNA"/>
</dbReference>
<dbReference type="EMBL" id="QXGD01000248">
    <property type="protein sequence ID" value="KAE9246084.1"/>
    <property type="molecule type" value="Genomic_DNA"/>
</dbReference>
<reference evidence="4 5" key="1">
    <citation type="submission" date="2018-08" db="EMBL/GenBank/DDBJ databases">
        <title>Genomic investigation of the strawberry pathogen Phytophthora fragariae indicates pathogenicity is determined by transcriptional variation in three key races.</title>
        <authorList>
            <person name="Adams T.M."/>
            <person name="Armitage A.D."/>
            <person name="Sobczyk M.K."/>
            <person name="Bates H.J."/>
            <person name="Dunwell J.M."/>
            <person name="Nellist C.F."/>
            <person name="Harrison R.J."/>
        </authorList>
    </citation>
    <scope>NUCLEOTIDE SEQUENCE [LARGE SCALE GENOMIC DNA]</scope>
    <source>
        <strain evidence="3 6">BC-1</strain>
        <strain evidence="2 5">NOV-27</strain>
        <strain evidence="1 4">NOV-9</strain>
    </source>
</reference>
<evidence type="ECO:0000313" key="3">
    <source>
        <dbReference type="EMBL" id="KAE9246084.1"/>
    </source>
</evidence>
<proteinExistence type="predicted"/>
<dbReference type="Proteomes" id="UP000429523">
    <property type="component" value="Unassembled WGS sequence"/>
</dbReference>
<evidence type="ECO:0000313" key="2">
    <source>
        <dbReference type="EMBL" id="KAE9212031.1"/>
    </source>
</evidence>
<keyword evidence="5" id="KW-1185">Reference proteome</keyword>
<protein>
    <submittedName>
        <fullName evidence="3">Uncharacterized protein</fullName>
    </submittedName>
</protein>
<comment type="caution">
    <text evidence="3">The sequence shown here is derived from an EMBL/GenBank/DDBJ whole genome shotgun (WGS) entry which is preliminary data.</text>
</comment>